<dbReference type="Proteomes" id="UP001378592">
    <property type="component" value="Unassembled WGS sequence"/>
</dbReference>
<keyword evidence="12" id="KW-1185">Reference proteome</keyword>
<dbReference type="AlphaFoldDB" id="A0AAN9ZC22"/>
<dbReference type="PANTHER" id="PTHR11645:SF69">
    <property type="entry name" value="PYRROLINE-5-CARBOXYLATE REDUCTASE"/>
    <property type="match status" value="1"/>
</dbReference>
<evidence type="ECO:0000256" key="8">
    <source>
        <dbReference type="RuleBase" id="RU003903"/>
    </source>
</evidence>
<feature type="binding site" evidence="7">
    <location>
        <begin position="16"/>
        <end position="21"/>
    </location>
    <ligand>
        <name>NADP(+)</name>
        <dbReference type="ChEBI" id="CHEBI:58349"/>
    </ligand>
</feature>
<dbReference type="PIRSF" id="PIRSF000193">
    <property type="entry name" value="Pyrrol-5-carb_rd"/>
    <property type="match status" value="1"/>
</dbReference>
<reference evidence="11 12" key="1">
    <citation type="submission" date="2024-03" db="EMBL/GenBank/DDBJ databases">
        <title>The genome assembly and annotation of the cricket Gryllus longicercus Weissman &amp; Gray.</title>
        <authorList>
            <person name="Szrajer S."/>
            <person name="Gray D."/>
            <person name="Ylla G."/>
        </authorList>
    </citation>
    <scope>NUCLEOTIDE SEQUENCE [LARGE SCALE GENOMIC DNA]</scope>
    <source>
        <strain evidence="11">DAG 2021-001</strain>
        <tissue evidence="11">Whole body minus gut</tissue>
    </source>
</reference>
<dbReference type="InterPro" id="IPR028939">
    <property type="entry name" value="P5C_Rdtase_cat_N"/>
</dbReference>
<evidence type="ECO:0000313" key="11">
    <source>
        <dbReference type="EMBL" id="KAK7870117.1"/>
    </source>
</evidence>
<evidence type="ECO:0000256" key="3">
    <source>
        <dbReference type="ARBA" id="ARBA00012855"/>
    </source>
</evidence>
<dbReference type="Pfam" id="PF03807">
    <property type="entry name" value="F420_oxidored"/>
    <property type="match status" value="1"/>
</dbReference>
<dbReference type="GO" id="GO:0004735">
    <property type="term" value="F:pyrroline-5-carboxylate reductase activity"/>
    <property type="evidence" value="ECO:0007669"/>
    <property type="project" value="UniProtKB-EC"/>
</dbReference>
<feature type="binding site" evidence="7">
    <location>
        <position position="64"/>
    </location>
    <ligand>
        <name>NADPH</name>
        <dbReference type="ChEBI" id="CHEBI:57783"/>
    </ligand>
</feature>
<dbReference type="PROSITE" id="PS00521">
    <property type="entry name" value="P5CR"/>
    <property type="match status" value="1"/>
</dbReference>
<gene>
    <name evidence="11" type="ORF">R5R35_011093</name>
</gene>
<evidence type="ECO:0000256" key="2">
    <source>
        <dbReference type="ARBA" id="ARBA00005525"/>
    </source>
</evidence>
<feature type="domain" description="Pyrroline-5-carboxylate reductase catalytic N-terminal" evidence="9">
    <location>
        <begin position="13"/>
        <end position="70"/>
    </location>
</feature>
<sequence>MADGNEKAIACNIGFIGAGNMAWAIGEGLVKTGAVSSTQIIVSAPTDNNLGRWRQLGSKTSFENDEALNDAIRTLPPNEVHSKVFVSILAGVKVDGVHSKVNAVVPKSRVVRVVPNTPVAVGAGASIYCRGPTATTEDLNLVKKIFSCGGICEEVPENLMDSAGALCGCGPAFIYIMIEALADGAVKMGVPRAMATKFAAQTVKGASMMVLETGKHPGLLKDEVCSPGGTTITGVHAMERLGVRSALMDAIEAAAKRSIELGNKY</sequence>
<proteinExistence type="inferred from homology"/>
<keyword evidence="4 8" id="KW-0641">Proline biosynthesis</keyword>
<dbReference type="SUPFAM" id="SSF48179">
    <property type="entry name" value="6-phosphogluconate dehydrogenase C-terminal domain-like"/>
    <property type="match status" value="1"/>
</dbReference>
<evidence type="ECO:0000256" key="5">
    <source>
        <dbReference type="ARBA" id="ARBA00022857"/>
    </source>
</evidence>
<dbReference type="FunFam" id="1.10.3730.10:FF:000001">
    <property type="entry name" value="Pyrroline-5-carboxylate reductase"/>
    <property type="match status" value="1"/>
</dbReference>
<dbReference type="InterPro" id="IPR000304">
    <property type="entry name" value="Pyrroline-COOH_reductase"/>
</dbReference>
<dbReference type="EMBL" id="JAZDUA010000064">
    <property type="protein sequence ID" value="KAK7870117.1"/>
    <property type="molecule type" value="Genomic_DNA"/>
</dbReference>
<dbReference type="Pfam" id="PF14748">
    <property type="entry name" value="P5CR_dimer"/>
    <property type="match status" value="1"/>
</dbReference>
<dbReference type="Gene3D" id="1.10.3730.10">
    <property type="entry name" value="ProC C-terminal domain-like"/>
    <property type="match status" value="1"/>
</dbReference>
<dbReference type="InterPro" id="IPR029036">
    <property type="entry name" value="P5CR_dimer"/>
</dbReference>
<organism evidence="11 12">
    <name type="scientific">Gryllus longicercus</name>
    <dbReference type="NCBI Taxonomy" id="2509291"/>
    <lineage>
        <taxon>Eukaryota</taxon>
        <taxon>Metazoa</taxon>
        <taxon>Ecdysozoa</taxon>
        <taxon>Arthropoda</taxon>
        <taxon>Hexapoda</taxon>
        <taxon>Insecta</taxon>
        <taxon>Pterygota</taxon>
        <taxon>Neoptera</taxon>
        <taxon>Polyneoptera</taxon>
        <taxon>Orthoptera</taxon>
        <taxon>Ensifera</taxon>
        <taxon>Gryllidea</taxon>
        <taxon>Grylloidea</taxon>
        <taxon>Gryllidae</taxon>
        <taxon>Gryllinae</taxon>
        <taxon>Gryllus</taxon>
    </lineage>
</organism>
<dbReference type="SUPFAM" id="SSF51735">
    <property type="entry name" value="NAD(P)-binding Rossmann-fold domains"/>
    <property type="match status" value="1"/>
</dbReference>
<comment type="catalytic activity">
    <reaction evidence="8">
        <text>L-proline + NADP(+) = (S)-1-pyrroline-5-carboxylate + NADPH + 2 H(+)</text>
        <dbReference type="Rhea" id="RHEA:14109"/>
        <dbReference type="ChEBI" id="CHEBI:15378"/>
        <dbReference type="ChEBI" id="CHEBI:17388"/>
        <dbReference type="ChEBI" id="CHEBI:57783"/>
        <dbReference type="ChEBI" id="CHEBI:58349"/>
        <dbReference type="ChEBI" id="CHEBI:60039"/>
        <dbReference type="EC" id="1.5.1.2"/>
    </reaction>
</comment>
<comment type="similarity">
    <text evidence="2 8">Belongs to the pyrroline-5-carboxylate reductase family.</text>
</comment>
<keyword evidence="5 7" id="KW-0521">NADP</keyword>
<dbReference type="PANTHER" id="PTHR11645">
    <property type="entry name" value="PYRROLINE-5-CARBOXYLATE REDUCTASE"/>
    <property type="match status" value="1"/>
</dbReference>
<dbReference type="HAMAP" id="MF_01925">
    <property type="entry name" value="P5C_reductase"/>
    <property type="match status" value="1"/>
</dbReference>
<dbReference type="NCBIfam" id="TIGR00112">
    <property type="entry name" value="proC"/>
    <property type="match status" value="1"/>
</dbReference>
<protein>
    <recommendedName>
        <fullName evidence="3 8">Pyrroline-5-carboxylate reductase</fullName>
        <ecNumber evidence="3 8">1.5.1.2</ecNumber>
    </recommendedName>
</protein>
<evidence type="ECO:0000313" key="12">
    <source>
        <dbReference type="Proteomes" id="UP001378592"/>
    </source>
</evidence>
<evidence type="ECO:0000259" key="9">
    <source>
        <dbReference type="Pfam" id="PF03807"/>
    </source>
</evidence>
<keyword evidence="6 8" id="KW-0560">Oxidoreductase</keyword>
<evidence type="ECO:0000256" key="4">
    <source>
        <dbReference type="ARBA" id="ARBA00022650"/>
    </source>
</evidence>
<dbReference type="EC" id="1.5.1.2" evidence="3 8"/>
<evidence type="ECO:0000256" key="7">
    <source>
        <dbReference type="PIRSR" id="PIRSR000193-1"/>
    </source>
</evidence>
<evidence type="ECO:0000256" key="6">
    <source>
        <dbReference type="ARBA" id="ARBA00023002"/>
    </source>
</evidence>
<dbReference type="InterPro" id="IPR036291">
    <property type="entry name" value="NAD(P)-bd_dom_sf"/>
</dbReference>
<feature type="domain" description="Pyrroline-5-carboxylate reductase dimerisation" evidence="10">
    <location>
        <begin position="157"/>
        <end position="261"/>
    </location>
</feature>
<comment type="caution">
    <text evidence="11">The sequence shown here is derived from an EMBL/GenBank/DDBJ whole genome shotgun (WGS) entry which is preliminary data.</text>
</comment>
<name>A0AAN9ZC22_9ORTH</name>
<evidence type="ECO:0000256" key="1">
    <source>
        <dbReference type="ARBA" id="ARBA00005205"/>
    </source>
</evidence>
<dbReference type="GO" id="GO:0055129">
    <property type="term" value="P:L-proline biosynthetic process"/>
    <property type="evidence" value="ECO:0007669"/>
    <property type="project" value="TreeGrafter"/>
</dbReference>
<comment type="pathway">
    <text evidence="1 8">Amino-acid biosynthesis; L-proline biosynthesis; L-proline from L-glutamate 5-semialdehyde: step 1/1.</text>
</comment>
<keyword evidence="8" id="KW-0028">Amino-acid biosynthesis</keyword>
<dbReference type="InterPro" id="IPR008927">
    <property type="entry name" value="6-PGluconate_DH-like_C_sf"/>
</dbReference>
<evidence type="ECO:0000259" key="10">
    <source>
        <dbReference type="Pfam" id="PF14748"/>
    </source>
</evidence>
<accession>A0AAN9ZC22</accession>
<dbReference type="Gene3D" id="3.40.50.720">
    <property type="entry name" value="NAD(P)-binding Rossmann-like Domain"/>
    <property type="match status" value="2"/>
</dbReference>
<dbReference type="InterPro" id="IPR053790">
    <property type="entry name" value="P5CR-like_CS"/>
</dbReference>